<dbReference type="Pfam" id="PF22669">
    <property type="entry name" value="Exo_endo_phos2"/>
    <property type="match status" value="1"/>
</dbReference>
<comment type="similarity">
    <text evidence="1">Belongs to the inositol polyphosphate 5-phosphatase family.</text>
</comment>
<dbReference type="PANTHER" id="PTHR45666">
    <property type="entry name" value="TYPE IV INOSITOL POLYPHOSPHATE 5-PHOSPHATASE 9"/>
    <property type="match status" value="1"/>
</dbReference>
<dbReference type="SMART" id="SM00128">
    <property type="entry name" value="IPPc"/>
    <property type="match status" value="1"/>
</dbReference>
<protein>
    <submittedName>
        <fullName evidence="5">Type I inositol-1,4,5-trisphosphate 5-phosphatase</fullName>
    </submittedName>
</protein>
<evidence type="ECO:0000313" key="6">
    <source>
        <dbReference type="Proteomes" id="UP001055439"/>
    </source>
</evidence>
<dbReference type="EMBL" id="CP097510">
    <property type="protein sequence ID" value="URE30214.1"/>
    <property type="molecule type" value="Genomic_DNA"/>
</dbReference>
<keyword evidence="3" id="KW-0732">Signal</keyword>
<proteinExistence type="inferred from homology"/>
<dbReference type="GO" id="GO:0004445">
    <property type="term" value="F:inositol-polyphosphate 5-phosphatase activity"/>
    <property type="evidence" value="ECO:0007669"/>
    <property type="project" value="InterPro"/>
</dbReference>
<dbReference type="GO" id="GO:0004439">
    <property type="term" value="F:phosphatidylinositol-4,5-bisphosphate 5-phosphatase activity"/>
    <property type="evidence" value="ECO:0007669"/>
    <property type="project" value="TreeGrafter"/>
</dbReference>
<reference evidence="5" key="1">
    <citation type="submission" date="2022-05" db="EMBL/GenBank/DDBJ databases">
        <title>The Musa troglodytarum L. genome provides insights into the mechanism of non-climacteric behaviour and enrichment of carotenoids.</title>
        <authorList>
            <person name="Wang J."/>
        </authorList>
    </citation>
    <scope>NUCLEOTIDE SEQUENCE</scope>
    <source>
        <tissue evidence="5">Leaf</tissue>
    </source>
</reference>
<evidence type="ECO:0000256" key="1">
    <source>
        <dbReference type="ARBA" id="ARBA00010768"/>
    </source>
</evidence>
<feature type="signal peptide" evidence="3">
    <location>
        <begin position="1"/>
        <end position="18"/>
    </location>
</feature>
<dbReference type="GO" id="GO:0034485">
    <property type="term" value="F:phosphatidylinositol-3,4,5-trisphosphate 5-phosphatase activity"/>
    <property type="evidence" value="ECO:0007669"/>
    <property type="project" value="TreeGrafter"/>
</dbReference>
<dbReference type="Proteomes" id="UP001055439">
    <property type="component" value="Chromosome 8"/>
</dbReference>
<evidence type="ECO:0000256" key="3">
    <source>
        <dbReference type="SAM" id="SignalP"/>
    </source>
</evidence>
<dbReference type="InterPro" id="IPR000300">
    <property type="entry name" value="IPPc"/>
</dbReference>
<name>A0A9E7KX21_9LILI</name>
<evidence type="ECO:0000256" key="2">
    <source>
        <dbReference type="ARBA" id="ARBA00022801"/>
    </source>
</evidence>
<dbReference type="OrthoDB" id="62798at2759"/>
<accession>A0A9E7KX21</accession>
<evidence type="ECO:0000313" key="5">
    <source>
        <dbReference type="EMBL" id="URE30214.1"/>
    </source>
</evidence>
<dbReference type="GO" id="GO:0046856">
    <property type="term" value="P:phosphatidylinositol dephosphorylation"/>
    <property type="evidence" value="ECO:0007669"/>
    <property type="project" value="InterPro"/>
</dbReference>
<feature type="domain" description="Inositol polyphosphate-related phosphatase" evidence="4">
    <location>
        <begin position="76"/>
        <end position="413"/>
    </location>
</feature>
<organism evidence="5 6">
    <name type="scientific">Musa troglodytarum</name>
    <name type="common">fe'i banana</name>
    <dbReference type="NCBI Taxonomy" id="320322"/>
    <lineage>
        <taxon>Eukaryota</taxon>
        <taxon>Viridiplantae</taxon>
        <taxon>Streptophyta</taxon>
        <taxon>Embryophyta</taxon>
        <taxon>Tracheophyta</taxon>
        <taxon>Spermatophyta</taxon>
        <taxon>Magnoliopsida</taxon>
        <taxon>Liliopsida</taxon>
        <taxon>Zingiberales</taxon>
        <taxon>Musaceae</taxon>
        <taxon>Musa</taxon>
    </lineage>
</organism>
<dbReference type="Gene3D" id="3.60.10.10">
    <property type="entry name" value="Endonuclease/exonuclease/phosphatase"/>
    <property type="match status" value="1"/>
</dbReference>
<dbReference type="PANTHER" id="PTHR45666:SF24">
    <property type="entry name" value="OS09G0394600 PROTEIN"/>
    <property type="match status" value="1"/>
</dbReference>
<dbReference type="InterPro" id="IPR036691">
    <property type="entry name" value="Endo/exonu/phosph_ase_sf"/>
</dbReference>
<gene>
    <name evidence="5" type="ORF">MUK42_07034</name>
</gene>
<dbReference type="SUPFAM" id="SSF56219">
    <property type="entry name" value="DNase I-like"/>
    <property type="match status" value="1"/>
</dbReference>
<evidence type="ECO:0000259" key="4">
    <source>
        <dbReference type="SMART" id="SM00128"/>
    </source>
</evidence>
<dbReference type="AlphaFoldDB" id="A0A9E7KX21"/>
<keyword evidence="6" id="KW-1185">Reference proteome</keyword>
<keyword evidence="2" id="KW-0378">Hydrolase</keyword>
<feature type="chain" id="PRO_5038760352" evidence="3">
    <location>
        <begin position="19"/>
        <end position="414"/>
    </location>
</feature>
<dbReference type="InterPro" id="IPR045849">
    <property type="entry name" value="IP5P_plant"/>
</dbReference>
<sequence length="414" mass="47347">MTSLPSIILLFFVSTTMFLWLPTSEIASLVSSFSTKDHVSVHAASTNQVDGTGSCSKLQVLMALLDGVTYGQMGSVRYRMFVSTWNVGGIPPTDDLDLEDWLDTRKSSYDIYVLGFQEIVPLSTRNVLGPEKNQISKKWKSLIGETLNKSLHDRKRIQKCEPLEHHKDGHHRESNAREFRCVVCKQMVGILVSVWVRKDLRNHISNPRVSCIGCGIMGCLRNKGSLSVRFCLHEASFCFVCCHLASGVKEADEMRRNSNVMDILSRTCFSSATSNDLPKKILDHDRIVLFGDLNYRISMPYAETKTLVEQKQWNVLLDKDQLRFELSEGRALEGWNEGVITFSPTYKYLPNSDEYCWHVHGRNGERRRAPAWCDRILWLGEGLKQKRYERCEVKFSDHRPVRSIFTTEVDALQI</sequence>